<sequence length="52" mass="6150">MHVEIHAIQRNGRSLWQVRLGRRVITFQDLQLARQFASQLHLHTSPPQHKRG</sequence>
<dbReference type="Proteomes" id="UP000655550">
    <property type="component" value="Unassembled WGS sequence"/>
</dbReference>
<evidence type="ECO:0000313" key="1">
    <source>
        <dbReference type="EMBL" id="GGH91874.1"/>
    </source>
</evidence>
<accession>A0ABQ2AIA7</accession>
<comment type="caution">
    <text evidence="1">The sequence shown here is derived from an EMBL/GenBank/DDBJ whole genome shotgun (WGS) entry which is preliminary data.</text>
</comment>
<proteinExistence type="predicted"/>
<dbReference type="RefSeq" id="WP_165765328.1">
    <property type="nucleotide sequence ID" value="NZ_BMDE01000003.1"/>
</dbReference>
<evidence type="ECO:0000313" key="2">
    <source>
        <dbReference type="Proteomes" id="UP000655550"/>
    </source>
</evidence>
<dbReference type="EMBL" id="BMDE01000003">
    <property type="protein sequence ID" value="GGH91874.1"/>
    <property type="molecule type" value="Genomic_DNA"/>
</dbReference>
<reference evidence="2" key="1">
    <citation type="journal article" date="2019" name="Int. J. Syst. Evol. Microbiol.">
        <title>The Global Catalogue of Microorganisms (GCM) 10K type strain sequencing project: providing services to taxonomists for standard genome sequencing and annotation.</title>
        <authorList>
            <consortium name="The Broad Institute Genomics Platform"/>
            <consortium name="The Broad Institute Genome Sequencing Center for Infectious Disease"/>
            <person name="Wu L."/>
            <person name="Ma J."/>
        </authorList>
    </citation>
    <scope>NUCLEOTIDE SEQUENCE [LARGE SCALE GENOMIC DNA]</scope>
    <source>
        <strain evidence="2">CCM 8778</strain>
    </source>
</reference>
<keyword evidence="2" id="KW-1185">Reference proteome</keyword>
<organism evidence="1 2">
    <name type="scientific">Pseudomonas fluvialis</name>
    <dbReference type="NCBI Taxonomy" id="1793966"/>
    <lineage>
        <taxon>Bacteria</taxon>
        <taxon>Pseudomonadati</taxon>
        <taxon>Pseudomonadota</taxon>
        <taxon>Gammaproteobacteria</taxon>
        <taxon>Pseudomonadales</taxon>
        <taxon>Pseudomonadaceae</taxon>
        <taxon>Pseudomonas</taxon>
    </lineage>
</organism>
<name>A0ABQ2AIA7_9PSED</name>
<protein>
    <submittedName>
        <fullName evidence="1">Uncharacterized protein</fullName>
    </submittedName>
</protein>
<gene>
    <name evidence="1" type="ORF">GCM10007363_12850</name>
</gene>